<feature type="transmembrane region" description="Helical" evidence="1">
    <location>
        <begin position="16"/>
        <end position="38"/>
    </location>
</feature>
<feature type="transmembrane region" description="Helical" evidence="1">
    <location>
        <begin position="75"/>
        <end position="93"/>
    </location>
</feature>
<feature type="transmembrane region" description="Helical" evidence="1">
    <location>
        <begin position="286"/>
        <end position="308"/>
    </location>
</feature>
<keyword evidence="1" id="KW-0472">Membrane</keyword>
<evidence type="ECO:0000313" key="3">
    <source>
        <dbReference type="Proteomes" id="UP000823862"/>
    </source>
</evidence>
<accession>A0A9D2KUX8</accession>
<comment type="caution">
    <text evidence="2">The sequence shown here is derived from an EMBL/GenBank/DDBJ whole genome shotgun (WGS) entry which is preliminary data.</text>
</comment>
<feature type="transmembrane region" description="Helical" evidence="1">
    <location>
        <begin position="228"/>
        <end position="246"/>
    </location>
</feature>
<name>A0A9D2KUX8_9BACE</name>
<feature type="transmembrane region" description="Helical" evidence="1">
    <location>
        <begin position="99"/>
        <end position="122"/>
    </location>
</feature>
<dbReference type="Proteomes" id="UP000823862">
    <property type="component" value="Unassembled WGS sequence"/>
</dbReference>
<feature type="transmembrane region" description="Helical" evidence="1">
    <location>
        <begin position="163"/>
        <end position="182"/>
    </location>
</feature>
<gene>
    <name evidence="2" type="ORF">H9950_10970</name>
</gene>
<dbReference type="EMBL" id="DWZI01000055">
    <property type="protein sequence ID" value="HJA86686.1"/>
    <property type="molecule type" value="Genomic_DNA"/>
</dbReference>
<feature type="transmembrane region" description="Helical" evidence="1">
    <location>
        <begin position="203"/>
        <end position="222"/>
    </location>
</feature>
<sequence>MKKNSIDNRSLCNRNYVLTCAAGFLLYVLVYAVIVSVTVHHSGWAGDICFPFAMGMLIVGPFHAWLADKFRRKHILTYPFLGLLVVAWGYAHVLTSQQFSLLALLQGMCFGLASSAGITLSIDVVHSGHRTKANMVYSLVCGLGMATGIMGGLWMPGADSYNWMWPVIAGIVGLASASFIYVPFRAPIGLPVCSTDRYLLGRALLPAVNVGVVSFACGWLAVSVPWGIAGLLLLAVLSPLLVRMFVKLSHHCQRATGNMTFHLWMDAGLLFGIQTGTLSWDADTSIWWPLLLLLSGVLVFFLITRIYYRKMRVR</sequence>
<dbReference type="PANTHER" id="PTHR23531">
    <property type="entry name" value="QUINOLENE RESISTANCE PROTEIN NORA"/>
    <property type="match status" value="1"/>
</dbReference>
<dbReference type="Gene3D" id="1.20.1250.20">
    <property type="entry name" value="MFS general substrate transporter like domains"/>
    <property type="match status" value="1"/>
</dbReference>
<reference evidence="2" key="1">
    <citation type="journal article" date="2021" name="PeerJ">
        <title>Extensive microbial diversity within the chicken gut microbiome revealed by metagenomics and culture.</title>
        <authorList>
            <person name="Gilroy R."/>
            <person name="Ravi A."/>
            <person name="Getino M."/>
            <person name="Pursley I."/>
            <person name="Horton D.L."/>
            <person name="Alikhan N.F."/>
            <person name="Baker D."/>
            <person name="Gharbi K."/>
            <person name="Hall N."/>
            <person name="Watson M."/>
            <person name="Adriaenssens E.M."/>
            <person name="Foster-Nyarko E."/>
            <person name="Jarju S."/>
            <person name="Secka A."/>
            <person name="Antonio M."/>
            <person name="Oren A."/>
            <person name="Chaudhuri R.R."/>
            <person name="La Ragione R."/>
            <person name="Hildebrand F."/>
            <person name="Pallen M.J."/>
        </authorList>
    </citation>
    <scope>NUCLEOTIDE SEQUENCE</scope>
    <source>
        <strain evidence="2">ChiHjej12B11-9795</strain>
    </source>
</reference>
<feature type="transmembrane region" description="Helical" evidence="1">
    <location>
        <begin position="44"/>
        <end position="66"/>
    </location>
</feature>
<keyword evidence="1" id="KW-0812">Transmembrane</keyword>
<proteinExistence type="predicted"/>
<dbReference type="InterPro" id="IPR052714">
    <property type="entry name" value="MFS_Exporter"/>
</dbReference>
<protein>
    <submittedName>
        <fullName evidence="2">MFS transporter</fullName>
    </submittedName>
</protein>
<dbReference type="InterPro" id="IPR036259">
    <property type="entry name" value="MFS_trans_sf"/>
</dbReference>
<feature type="transmembrane region" description="Helical" evidence="1">
    <location>
        <begin position="134"/>
        <end position="157"/>
    </location>
</feature>
<feature type="transmembrane region" description="Helical" evidence="1">
    <location>
        <begin position="258"/>
        <end position="280"/>
    </location>
</feature>
<organism evidence="2 3">
    <name type="scientific">Candidatus Bacteroides avicola</name>
    <dbReference type="NCBI Taxonomy" id="2838468"/>
    <lineage>
        <taxon>Bacteria</taxon>
        <taxon>Pseudomonadati</taxon>
        <taxon>Bacteroidota</taxon>
        <taxon>Bacteroidia</taxon>
        <taxon>Bacteroidales</taxon>
        <taxon>Bacteroidaceae</taxon>
        <taxon>Bacteroides</taxon>
    </lineage>
</organism>
<keyword evidence="1" id="KW-1133">Transmembrane helix</keyword>
<reference evidence="2" key="2">
    <citation type="submission" date="2021-04" db="EMBL/GenBank/DDBJ databases">
        <authorList>
            <person name="Gilroy R."/>
        </authorList>
    </citation>
    <scope>NUCLEOTIDE SEQUENCE</scope>
    <source>
        <strain evidence="2">ChiHjej12B11-9795</strain>
    </source>
</reference>
<dbReference type="SUPFAM" id="SSF103473">
    <property type="entry name" value="MFS general substrate transporter"/>
    <property type="match status" value="1"/>
</dbReference>
<evidence type="ECO:0000313" key="2">
    <source>
        <dbReference type="EMBL" id="HJA86686.1"/>
    </source>
</evidence>
<evidence type="ECO:0000256" key="1">
    <source>
        <dbReference type="SAM" id="Phobius"/>
    </source>
</evidence>
<dbReference type="PANTHER" id="PTHR23531:SF1">
    <property type="entry name" value="QUINOLENE RESISTANCE PROTEIN NORA"/>
    <property type="match status" value="1"/>
</dbReference>
<dbReference type="AlphaFoldDB" id="A0A9D2KUX8"/>